<dbReference type="Proteomes" id="UP000076842">
    <property type="component" value="Unassembled WGS sequence"/>
</dbReference>
<dbReference type="InterPro" id="IPR000182">
    <property type="entry name" value="GNAT_dom"/>
</dbReference>
<dbReference type="SUPFAM" id="SSF55729">
    <property type="entry name" value="Acyl-CoA N-acyltransferases (Nat)"/>
    <property type="match status" value="1"/>
</dbReference>
<accession>A0A165EXH8</accession>
<dbReference type="EMBL" id="KV423990">
    <property type="protein sequence ID" value="KZT55725.1"/>
    <property type="molecule type" value="Genomic_DNA"/>
</dbReference>
<gene>
    <name evidence="3" type="ORF">CALCODRAFT_342983</name>
</gene>
<dbReference type="InterPro" id="IPR016181">
    <property type="entry name" value="Acyl_CoA_acyltransferase"/>
</dbReference>
<evidence type="ECO:0000313" key="4">
    <source>
        <dbReference type="Proteomes" id="UP000076842"/>
    </source>
</evidence>
<dbReference type="InParanoid" id="A0A165EXH8"/>
<feature type="domain" description="N-acetyltransferase" evidence="2">
    <location>
        <begin position="205"/>
        <end position="392"/>
    </location>
</feature>
<dbReference type="PROSITE" id="PS51186">
    <property type="entry name" value="GNAT"/>
    <property type="match status" value="1"/>
</dbReference>
<evidence type="ECO:0000313" key="3">
    <source>
        <dbReference type="EMBL" id="KZT55725.1"/>
    </source>
</evidence>
<keyword evidence="4" id="KW-1185">Reference proteome</keyword>
<sequence>MSKHDSRPCMLLSDPAHPPSKHTMSSFHPPSTPSNIQPPTSSPTPESPCLIRYPTPTAFLRAALPSETWHTNYDLGSTLHYLASHGDEPGRCLWWAVWTGEKLELTLTRLGGALSLCSPRHSASLPPAWLTPRMQLLASALYTLITSGSQPPLSAVRGAVPLVQAFTGQYELLSSSKPEETLMQFRASHCPRARISPSRPLPEGHEIRLVEPGDHEALEKLTQLVREFRATLNGPASEEVRQAAEQAELGVRGGEYMVYVIPDEGGEGKEVYAGYTRDGRFTARQAAIRNVFTRFAYRRRGIAEALTRAAVLRLLEEPHRLASLVVPLLTEGGEAKVQDVNINTANGAANLAALGVYGRVGFGVGLGTGVGEWEEEDGRSWEECVELGYPAAQDSDGP</sequence>
<proteinExistence type="predicted"/>
<organism evidence="3 4">
    <name type="scientific">Calocera cornea HHB12733</name>
    <dbReference type="NCBI Taxonomy" id="1353952"/>
    <lineage>
        <taxon>Eukaryota</taxon>
        <taxon>Fungi</taxon>
        <taxon>Dikarya</taxon>
        <taxon>Basidiomycota</taxon>
        <taxon>Agaricomycotina</taxon>
        <taxon>Dacrymycetes</taxon>
        <taxon>Dacrymycetales</taxon>
        <taxon>Dacrymycetaceae</taxon>
        <taxon>Calocera</taxon>
    </lineage>
</organism>
<evidence type="ECO:0000256" key="1">
    <source>
        <dbReference type="SAM" id="MobiDB-lite"/>
    </source>
</evidence>
<feature type="compositionally biased region" description="Polar residues" evidence="1">
    <location>
        <begin position="22"/>
        <end position="37"/>
    </location>
</feature>
<feature type="region of interest" description="Disordered" evidence="1">
    <location>
        <begin position="1"/>
        <end position="48"/>
    </location>
</feature>
<dbReference type="GO" id="GO:0016747">
    <property type="term" value="F:acyltransferase activity, transferring groups other than amino-acyl groups"/>
    <property type="evidence" value="ECO:0007669"/>
    <property type="project" value="InterPro"/>
</dbReference>
<reference evidence="3 4" key="1">
    <citation type="journal article" date="2016" name="Mol. Biol. Evol.">
        <title>Comparative Genomics of Early-Diverging Mushroom-Forming Fungi Provides Insights into the Origins of Lignocellulose Decay Capabilities.</title>
        <authorList>
            <person name="Nagy L.G."/>
            <person name="Riley R."/>
            <person name="Tritt A."/>
            <person name="Adam C."/>
            <person name="Daum C."/>
            <person name="Floudas D."/>
            <person name="Sun H."/>
            <person name="Yadav J.S."/>
            <person name="Pangilinan J."/>
            <person name="Larsson K.H."/>
            <person name="Matsuura K."/>
            <person name="Barry K."/>
            <person name="Labutti K."/>
            <person name="Kuo R."/>
            <person name="Ohm R.A."/>
            <person name="Bhattacharya S.S."/>
            <person name="Shirouzu T."/>
            <person name="Yoshinaga Y."/>
            <person name="Martin F.M."/>
            <person name="Grigoriev I.V."/>
            <person name="Hibbett D.S."/>
        </authorList>
    </citation>
    <scope>NUCLEOTIDE SEQUENCE [LARGE SCALE GENOMIC DNA]</scope>
    <source>
        <strain evidence="3 4">HHB12733</strain>
    </source>
</reference>
<dbReference type="AlphaFoldDB" id="A0A165EXH8"/>
<protein>
    <recommendedName>
        <fullName evidence="2">N-acetyltransferase domain-containing protein</fullName>
    </recommendedName>
</protein>
<evidence type="ECO:0000259" key="2">
    <source>
        <dbReference type="PROSITE" id="PS51186"/>
    </source>
</evidence>
<dbReference type="Gene3D" id="3.40.630.30">
    <property type="match status" value="1"/>
</dbReference>
<name>A0A165EXH8_9BASI</name>
<dbReference type="OrthoDB" id="2523549at2759"/>